<evidence type="ECO:0000256" key="1">
    <source>
        <dbReference type="SAM" id="MobiDB-lite"/>
    </source>
</evidence>
<feature type="region of interest" description="Disordered" evidence="1">
    <location>
        <begin position="69"/>
        <end position="103"/>
    </location>
</feature>
<accession>A0A6J4I4K1</accession>
<dbReference type="EMBL" id="CADCSZ010000108">
    <property type="protein sequence ID" value="CAA9241316.1"/>
    <property type="molecule type" value="Genomic_DNA"/>
</dbReference>
<protein>
    <submittedName>
        <fullName evidence="2">Uncharacterized protein</fullName>
    </submittedName>
</protein>
<evidence type="ECO:0000313" key="2">
    <source>
        <dbReference type="EMBL" id="CAA9241316.1"/>
    </source>
</evidence>
<sequence>ARPDRHVHVGQPERGRLPQLCQRRRRGVLVPGGPLGQGVAGAAGGRHLRRHLPVAGQGVDGAVSAHRPVRGQQLRAPGRHLAGLRHPEQPDQEDPTRARADLV</sequence>
<feature type="non-terminal residue" evidence="2">
    <location>
        <position position="103"/>
    </location>
</feature>
<name>A0A6J4I4K1_9ACTN</name>
<organism evidence="2">
    <name type="scientific">uncultured Acidimicrobiales bacterium</name>
    <dbReference type="NCBI Taxonomy" id="310071"/>
    <lineage>
        <taxon>Bacteria</taxon>
        <taxon>Bacillati</taxon>
        <taxon>Actinomycetota</taxon>
        <taxon>Acidimicrobiia</taxon>
        <taxon>Acidimicrobiales</taxon>
        <taxon>environmental samples</taxon>
    </lineage>
</organism>
<gene>
    <name evidence="2" type="ORF">AVDCRST_MAG76-1788</name>
</gene>
<dbReference type="AlphaFoldDB" id="A0A6J4I4K1"/>
<feature type="non-terminal residue" evidence="2">
    <location>
        <position position="1"/>
    </location>
</feature>
<feature type="compositionally biased region" description="Basic and acidic residues" evidence="1">
    <location>
        <begin position="85"/>
        <end position="103"/>
    </location>
</feature>
<proteinExistence type="predicted"/>
<reference evidence="2" key="1">
    <citation type="submission" date="2020-02" db="EMBL/GenBank/DDBJ databases">
        <authorList>
            <person name="Meier V. D."/>
        </authorList>
    </citation>
    <scope>NUCLEOTIDE SEQUENCE</scope>
    <source>
        <strain evidence="2">AVDCRST_MAG76</strain>
    </source>
</reference>